<dbReference type="SUPFAM" id="SSF53098">
    <property type="entry name" value="Ribonuclease H-like"/>
    <property type="match status" value="1"/>
</dbReference>
<dbReference type="Proteomes" id="UP000288805">
    <property type="component" value="Unassembled WGS sequence"/>
</dbReference>
<sequence>MKKNDLGEDLPELEMKPPTRVACQYRKHTRLPFPQNKAWRATQKLQLVHTDVGRPQRTPSLNSSIEHQLTTPYTPQQNGVIERKNRTLMEMTRLPTKALQQKTPFEACQNADILTKPLPKARYEFLRQRLGVYSSRDKEEC</sequence>
<dbReference type="InterPro" id="IPR039537">
    <property type="entry name" value="Retrotran_Ty1/copia-like"/>
</dbReference>
<reference evidence="2 3" key="1">
    <citation type="journal article" date="2018" name="PLoS Genet.">
        <title>Population sequencing reveals clonal diversity and ancestral inbreeding in the grapevine cultivar Chardonnay.</title>
        <authorList>
            <person name="Roach M.J."/>
            <person name="Johnson D.L."/>
            <person name="Bohlmann J."/>
            <person name="van Vuuren H.J."/>
            <person name="Jones S.J."/>
            <person name="Pretorius I.S."/>
            <person name="Schmidt S.A."/>
            <person name="Borneman A.R."/>
        </authorList>
    </citation>
    <scope>NUCLEOTIDE SEQUENCE [LARGE SCALE GENOMIC DNA]</scope>
    <source>
        <strain evidence="3">cv. Chardonnay</strain>
        <tissue evidence="2">Leaf</tissue>
    </source>
</reference>
<proteinExistence type="predicted"/>
<dbReference type="InterPro" id="IPR012337">
    <property type="entry name" value="RNaseH-like_sf"/>
</dbReference>
<organism evidence="2 3">
    <name type="scientific">Vitis vinifera</name>
    <name type="common">Grape</name>
    <dbReference type="NCBI Taxonomy" id="29760"/>
    <lineage>
        <taxon>Eukaryota</taxon>
        <taxon>Viridiplantae</taxon>
        <taxon>Streptophyta</taxon>
        <taxon>Embryophyta</taxon>
        <taxon>Tracheophyta</taxon>
        <taxon>Spermatophyta</taxon>
        <taxon>Magnoliopsida</taxon>
        <taxon>eudicotyledons</taxon>
        <taxon>Gunneridae</taxon>
        <taxon>Pentapetalae</taxon>
        <taxon>rosids</taxon>
        <taxon>Vitales</taxon>
        <taxon>Vitaceae</taxon>
        <taxon>Viteae</taxon>
        <taxon>Vitis</taxon>
    </lineage>
</organism>
<accession>A0A438FST7</accession>
<feature type="region of interest" description="Disordered" evidence="1">
    <location>
        <begin position="53"/>
        <end position="78"/>
    </location>
</feature>
<gene>
    <name evidence="2" type="ORF">CK203_062908</name>
</gene>
<evidence type="ECO:0000313" key="3">
    <source>
        <dbReference type="Proteomes" id="UP000288805"/>
    </source>
</evidence>
<dbReference type="PANTHER" id="PTHR42648:SF18">
    <property type="entry name" value="RETROTRANSPOSON, UNCLASSIFIED-LIKE PROTEIN"/>
    <property type="match status" value="1"/>
</dbReference>
<name>A0A438FST7_VITVI</name>
<protein>
    <recommendedName>
        <fullName evidence="4">Integrase catalytic domain-containing protein</fullName>
    </recommendedName>
</protein>
<dbReference type="EMBL" id="QGNW01000752">
    <property type="protein sequence ID" value="RVW63017.1"/>
    <property type="molecule type" value="Genomic_DNA"/>
</dbReference>
<dbReference type="PANTHER" id="PTHR42648">
    <property type="entry name" value="TRANSPOSASE, PUTATIVE-RELATED"/>
    <property type="match status" value="1"/>
</dbReference>
<dbReference type="GO" id="GO:0003676">
    <property type="term" value="F:nucleic acid binding"/>
    <property type="evidence" value="ECO:0007669"/>
    <property type="project" value="InterPro"/>
</dbReference>
<comment type="caution">
    <text evidence="2">The sequence shown here is derived from an EMBL/GenBank/DDBJ whole genome shotgun (WGS) entry which is preliminary data.</text>
</comment>
<evidence type="ECO:0008006" key="4">
    <source>
        <dbReference type="Google" id="ProtNLM"/>
    </source>
</evidence>
<dbReference type="InterPro" id="IPR036397">
    <property type="entry name" value="RNaseH_sf"/>
</dbReference>
<evidence type="ECO:0000256" key="1">
    <source>
        <dbReference type="SAM" id="MobiDB-lite"/>
    </source>
</evidence>
<feature type="compositionally biased region" description="Polar residues" evidence="1">
    <location>
        <begin position="57"/>
        <end position="78"/>
    </location>
</feature>
<evidence type="ECO:0000313" key="2">
    <source>
        <dbReference type="EMBL" id="RVW63017.1"/>
    </source>
</evidence>
<dbReference type="Gene3D" id="3.30.420.10">
    <property type="entry name" value="Ribonuclease H-like superfamily/Ribonuclease H"/>
    <property type="match status" value="1"/>
</dbReference>
<dbReference type="AlphaFoldDB" id="A0A438FST7"/>